<dbReference type="PATRIC" id="fig|1229493.5.peg.4699"/>
<accession>A0A0C1ZBL9</accession>
<dbReference type="EMBL" id="JPRD01000055">
    <property type="protein sequence ID" value="KIF50231.1"/>
    <property type="molecule type" value="Genomic_DNA"/>
</dbReference>
<dbReference type="RefSeq" id="WP_020195974.1">
    <property type="nucleotide sequence ID" value="NZ_BAOH01000035.1"/>
</dbReference>
<comment type="caution">
    <text evidence="2">The sequence shown here is derived from an EMBL/GenBank/DDBJ whole genome shotgun (WGS) entry which is preliminary data.</text>
</comment>
<keyword evidence="1" id="KW-1133">Transmembrane helix</keyword>
<keyword evidence="1" id="KW-0472">Membrane</keyword>
<evidence type="ECO:0000313" key="2">
    <source>
        <dbReference type="EMBL" id="KIF50231.1"/>
    </source>
</evidence>
<protein>
    <submittedName>
        <fullName evidence="2">Uncharacterized protein</fullName>
    </submittedName>
</protein>
<dbReference type="AlphaFoldDB" id="A0A0C1ZBL9"/>
<evidence type="ECO:0000313" key="3">
    <source>
        <dbReference type="Proteomes" id="UP000031586"/>
    </source>
</evidence>
<evidence type="ECO:0000256" key="1">
    <source>
        <dbReference type="SAM" id="Phobius"/>
    </source>
</evidence>
<feature type="transmembrane region" description="Helical" evidence="1">
    <location>
        <begin position="6"/>
        <end position="28"/>
    </location>
</feature>
<keyword evidence="1" id="KW-0812">Transmembrane</keyword>
<proteinExistence type="predicted"/>
<dbReference type="Proteomes" id="UP000031586">
    <property type="component" value="Unassembled WGS sequence"/>
</dbReference>
<organism evidence="2 3">
    <name type="scientific">Vibrio owensii CAIM 1854 = LMG 25443</name>
    <dbReference type="NCBI Taxonomy" id="1229493"/>
    <lineage>
        <taxon>Bacteria</taxon>
        <taxon>Pseudomonadati</taxon>
        <taxon>Pseudomonadota</taxon>
        <taxon>Gammaproteobacteria</taxon>
        <taxon>Vibrionales</taxon>
        <taxon>Vibrionaceae</taxon>
        <taxon>Vibrio</taxon>
    </lineage>
</organism>
<gene>
    <name evidence="2" type="ORF">H735_25625</name>
</gene>
<name>A0A0C1ZBL9_9VIBR</name>
<reference evidence="2 3" key="1">
    <citation type="submission" date="2014-07" db="EMBL/GenBank/DDBJ databases">
        <title>Unique and conserved regions in Vibrio harveyi and related species in comparison with the shrimp pathogen Vibrio harveyi CAIM 1792.</title>
        <authorList>
            <person name="Espinoza-Valles I."/>
            <person name="Vora G."/>
            <person name="Leekitcharoenphon P."/>
            <person name="Ussery D."/>
            <person name="Hoj L."/>
            <person name="Gomez-Gil B."/>
        </authorList>
    </citation>
    <scope>NUCLEOTIDE SEQUENCE [LARGE SCALE GENOMIC DNA]</scope>
    <source>
        <strain evidence="3">CAIM 1854 / LMG 25443</strain>
    </source>
</reference>
<sequence>MNRKKLIFLFSLSFSGWFFSGFLLYNYMAEQRDHLESMVSENAYNIVAQAIQEDKSQEDIIASMEFWFENKWTAQTGSVTTLCKFGRDKLKRILTDEGVTTVCRLNLSQ</sequence>